<feature type="compositionally biased region" description="Pro residues" evidence="1">
    <location>
        <begin position="356"/>
        <end position="369"/>
    </location>
</feature>
<dbReference type="Proteomes" id="UP000028045">
    <property type="component" value="Unassembled WGS sequence"/>
</dbReference>
<dbReference type="HOGENOM" id="CLU_680028_0_0_1"/>
<feature type="compositionally biased region" description="Basic residues" evidence="1">
    <location>
        <begin position="394"/>
        <end position="403"/>
    </location>
</feature>
<gene>
    <name evidence="2" type="ORF">S7711_00057</name>
</gene>
<accession>A0A084B3B0</accession>
<proteinExistence type="predicted"/>
<reference evidence="2 3" key="1">
    <citation type="journal article" date="2014" name="BMC Genomics">
        <title>Comparative genome sequencing reveals chemotype-specific gene clusters in the toxigenic black mold Stachybotrys.</title>
        <authorList>
            <person name="Semeiks J."/>
            <person name="Borek D."/>
            <person name="Otwinowski Z."/>
            <person name="Grishin N.V."/>
        </authorList>
    </citation>
    <scope>NUCLEOTIDE SEQUENCE [LARGE SCALE GENOMIC DNA]</scope>
    <source>
        <strain evidence="3">CBS 109288 / IBT 7711</strain>
    </source>
</reference>
<feature type="region of interest" description="Disordered" evidence="1">
    <location>
        <begin position="233"/>
        <end position="303"/>
    </location>
</feature>
<evidence type="ECO:0000313" key="3">
    <source>
        <dbReference type="Proteomes" id="UP000028045"/>
    </source>
</evidence>
<organism evidence="2 3">
    <name type="scientific">Stachybotrys chartarum (strain CBS 109288 / IBT 7711)</name>
    <name type="common">Toxic black mold</name>
    <name type="synonym">Stilbospora chartarum</name>
    <dbReference type="NCBI Taxonomy" id="1280523"/>
    <lineage>
        <taxon>Eukaryota</taxon>
        <taxon>Fungi</taxon>
        <taxon>Dikarya</taxon>
        <taxon>Ascomycota</taxon>
        <taxon>Pezizomycotina</taxon>
        <taxon>Sordariomycetes</taxon>
        <taxon>Hypocreomycetidae</taxon>
        <taxon>Hypocreales</taxon>
        <taxon>Stachybotryaceae</taxon>
        <taxon>Stachybotrys</taxon>
    </lineage>
</organism>
<keyword evidence="3" id="KW-1185">Reference proteome</keyword>
<dbReference type="OrthoDB" id="5133425at2759"/>
<sequence>MPETRNQNKKQYGQPSEEALEANSQQRHDAIWPVYEEYMAGKHTSSEDLATKVFAPLQLVPSSDLDVNQVRSASDDSVINVDVCRYSDPWSTNFMGWHQGQKCFVFKGETRLFDDFLAFTTELLKAERVLLIFKAPFSIRVPRGGLPAGMSYEEFAGHVETVEYAMWLQDSVDDDSDGESPATLDPPGSNEKPAVEAEAPEINSDDVALVRFSESQESPQTKVDAAMQDVAVEGPGQVPQDNVRKSLRNRPRKPVAANKPTRGVSKPAKVAAPEKAVPLAKAAAPNKTASPQMPPNGPEINIPMASIEVSTGPVSTSPLYDVSTMAALEIIRYDASLAGGRYQLRNRSGTIELSAPPLPPPPPPPPPPLSKTASRGSSRPAARGKNQGTSGAATRRRSTRNQA</sequence>
<name>A0A084B3B0_STACB</name>
<feature type="region of interest" description="Disordered" evidence="1">
    <location>
        <begin position="348"/>
        <end position="403"/>
    </location>
</feature>
<evidence type="ECO:0000313" key="2">
    <source>
        <dbReference type="EMBL" id="KEY72039.1"/>
    </source>
</evidence>
<evidence type="ECO:0000256" key="1">
    <source>
        <dbReference type="SAM" id="MobiDB-lite"/>
    </source>
</evidence>
<protein>
    <submittedName>
        <fullName evidence="2">Uncharacterized protein</fullName>
    </submittedName>
</protein>
<feature type="region of interest" description="Disordered" evidence="1">
    <location>
        <begin position="172"/>
        <end position="201"/>
    </location>
</feature>
<dbReference type="AlphaFoldDB" id="A0A084B3B0"/>
<feature type="compositionally biased region" description="Low complexity" evidence="1">
    <location>
        <begin position="266"/>
        <end position="285"/>
    </location>
</feature>
<dbReference type="EMBL" id="KL648097">
    <property type="protein sequence ID" value="KEY72039.1"/>
    <property type="molecule type" value="Genomic_DNA"/>
</dbReference>
<feature type="region of interest" description="Disordered" evidence="1">
    <location>
        <begin position="1"/>
        <end position="23"/>
    </location>
</feature>